<reference evidence="1" key="1">
    <citation type="submission" date="2014-09" db="EMBL/GenBank/DDBJ databases">
        <authorList>
            <person name="Magalhaes I.L.F."/>
            <person name="Oliveira U."/>
            <person name="Santos F.R."/>
            <person name="Vidigal T.H.D.A."/>
            <person name="Brescovit A.D."/>
            <person name="Santos A.J."/>
        </authorList>
    </citation>
    <scope>NUCLEOTIDE SEQUENCE</scope>
    <source>
        <tissue evidence="1">Shoot tissue taken approximately 20 cm above the soil surface</tissue>
    </source>
</reference>
<dbReference type="AlphaFoldDB" id="A0A0A9F498"/>
<reference evidence="1" key="2">
    <citation type="journal article" date="2015" name="Data Brief">
        <title>Shoot transcriptome of the giant reed, Arundo donax.</title>
        <authorList>
            <person name="Barrero R.A."/>
            <person name="Guerrero F.D."/>
            <person name="Moolhuijzen P."/>
            <person name="Goolsby J.A."/>
            <person name="Tidwell J."/>
            <person name="Bellgard S.E."/>
            <person name="Bellgard M.I."/>
        </authorList>
    </citation>
    <scope>NUCLEOTIDE SEQUENCE</scope>
    <source>
        <tissue evidence="1">Shoot tissue taken approximately 20 cm above the soil surface</tissue>
    </source>
</reference>
<accession>A0A0A9F498</accession>
<proteinExistence type="predicted"/>
<organism evidence="1">
    <name type="scientific">Arundo donax</name>
    <name type="common">Giant reed</name>
    <name type="synonym">Donax arundinaceus</name>
    <dbReference type="NCBI Taxonomy" id="35708"/>
    <lineage>
        <taxon>Eukaryota</taxon>
        <taxon>Viridiplantae</taxon>
        <taxon>Streptophyta</taxon>
        <taxon>Embryophyta</taxon>
        <taxon>Tracheophyta</taxon>
        <taxon>Spermatophyta</taxon>
        <taxon>Magnoliopsida</taxon>
        <taxon>Liliopsida</taxon>
        <taxon>Poales</taxon>
        <taxon>Poaceae</taxon>
        <taxon>PACMAD clade</taxon>
        <taxon>Arundinoideae</taxon>
        <taxon>Arundineae</taxon>
        <taxon>Arundo</taxon>
    </lineage>
</organism>
<evidence type="ECO:0000313" key="1">
    <source>
        <dbReference type="EMBL" id="JAE04981.1"/>
    </source>
</evidence>
<protein>
    <submittedName>
        <fullName evidence="1">Uncharacterized protein</fullName>
    </submittedName>
</protein>
<dbReference type="EMBL" id="GBRH01192915">
    <property type="protein sequence ID" value="JAE04981.1"/>
    <property type="molecule type" value="Transcribed_RNA"/>
</dbReference>
<sequence>MRRNLSGDPSNGIQKPSFSLMLKERKTKGTRRTKVRIWAVVKPWLRKPSMRALRAFSTLQLSMRASWDTRSAMSALERPRAGPVRKASTASALEGDLQWVLAGLRGLLLGEAAGGDEVVLDGEVGRRGGGGGG</sequence>
<name>A0A0A9F498_ARUDO</name>